<dbReference type="GO" id="GO:0048367">
    <property type="term" value="P:shoot system development"/>
    <property type="evidence" value="ECO:0007669"/>
    <property type="project" value="InterPro"/>
</dbReference>
<gene>
    <name evidence="1" type="ORF">Golax_004580</name>
</gene>
<evidence type="ECO:0000313" key="2">
    <source>
        <dbReference type="Proteomes" id="UP000593574"/>
    </source>
</evidence>
<dbReference type="Proteomes" id="UP000593574">
    <property type="component" value="Unassembled WGS sequence"/>
</dbReference>
<evidence type="ECO:0000313" key="1">
    <source>
        <dbReference type="EMBL" id="MBA0730704.1"/>
    </source>
</evidence>
<dbReference type="AlphaFoldDB" id="A0A7J9B521"/>
<sequence>MANAKASLLSLATSKIDLMQIEEVQNELKLSESCLQDFAEGLEDLLRGLIKIK</sequence>
<name>A0A7J9B521_9ROSI</name>
<dbReference type="Pfam" id="PF03087">
    <property type="entry name" value="BPS1"/>
    <property type="match status" value="1"/>
</dbReference>
<proteinExistence type="predicted"/>
<accession>A0A7J9B521</accession>
<dbReference type="GO" id="GO:0048364">
    <property type="term" value="P:root development"/>
    <property type="evidence" value="ECO:0007669"/>
    <property type="project" value="InterPro"/>
</dbReference>
<dbReference type="EMBL" id="JABEZV010446707">
    <property type="protein sequence ID" value="MBA0730704.1"/>
    <property type="molecule type" value="Genomic_DNA"/>
</dbReference>
<comment type="caution">
    <text evidence="1">The sequence shown here is derived from an EMBL/GenBank/DDBJ whole genome shotgun (WGS) entry which is preliminary data.</text>
</comment>
<feature type="non-terminal residue" evidence="1">
    <location>
        <position position="53"/>
    </location>
</feature>
<organism evidence="1 2">
    <name type="scientific">Gossypium laxum</name>
    <dbReference type="NCBI Taxonomy" id="34288"/>
    <lineage>
        <taxon>Eukaryota</taxon>
        <taxon>Viridiplantae</taxon>
        <taxon>Streptophyta</taxon>
        <taxon>Embryophyta</taxon>
        <taxon>Tracheophyta</taxon>
        <taxon>Spermatophyta</taxon>
        <taxon>Magnoliopsida</taxon>
        <taxon>eudicotyledons</taxon>
        <taxon>Gunneridae</taxon>
        <taxon>Pentapetalae</taxon>
        <taxon>rosids</taxon>
        <taxon>malvids</taxon>
        <taxon>Malvales</taxon>
        <taxon>Malvaceae</taxon>
        <taxon>Malvoideae</taxon>
        <taxon>Gossypium</taxon>
    </lineage>
</organism>
<dbReference type="InterPro" id="IPR004320">
    <property type="entry name" value="BPS1_pln"/>
</dbReference>
<protein>
    <submittedName>
        <fullName evidence="1">Uncharacterized protein</fullName>
    </submittedName>
</protein>
<keyword evidence="2" id="KW-1185">Reference proteome</keyword>
<reference evidence="1 2" key="1">
    <citation type="journal article" date="2019" name="Genome Biol. Evol.">
        <title>Insights into the evolution of the New World diploid cottons (Gossypium, subgenus Houzingenia) based on genome sequencing.</title>
        <authorList>
            <person name="Grover C.E."/>
            <person name="Arick M.A. 2nd"/>
            <person name="Thrash A."/>
            <person name="Conover J.L."/>
            <person name="Sanders W.S."/>
            <person name="Peterson D.G."/>
            <person name="Frelichowski J.E."/>
            <person name="Scheffler J.A."/>
            <person name="Scheffler B.E."/>
            <person name="Wendel J.F."/>
        </authorList>
    </citation>
    <scope>NUCLEOTIDE SEQUENCE [LARGE SCALE GENOMIC DNA]</scope>
    <source>
        <strain evidence="1">4</strain>
        <tissue evidence="1">Leaf</tissue>
    </source>
</reference>